<sequence>MDWNAAIEKNREALKRILSALVAMAGLAEGRGTLPRHLHRAVLRLLRPAEAATRRLIIVAARGIVVSPPPPRSAWSPSPVNGGGSRSCRLHRFGSSPAKRGRGIAEGGGGGVAEPHATRALTLPLLDPLRLPRPRRPVAGGVPRISVPGFSAPFSLPPPPSPNDPVNAARLGLRIAALATALDDLPAHARRFARWRASRDAQKGESRPRRLWPLRPGRPPGWRRRPGHEVDDVLNNAHGLAFWALQHPDTS</sequence>
<dbReference type="EMBL" id="AHAM01000071">
    <property type="protein sequence ID" value="EHK57352.1"/>
    <property type="molecule type" value="Genomic_DNA"/>
</dbReference>
<dbReference type="RefSeq" id="WP_008835691.1">
    <property type="nucleotide sequence ID" value="NZ_AHAM01000071.1"/>
</dbReference>
<accession>H0HPI0</accession>
<keyword evidence="3" id="KW-1185">Reference proteome</keyword>
<feature type="region of interest" description="Disordered" evidence="1">
    <location>
        <begin position="196"/>
        <end position="227"/>
    </location>
</feature>
<dbReference type="AlphaFoldDB" id="H0HPI0"/>
<name>H0HPI0_9HYPH</name>
<evidence type="ECO:0000313" key="2">
    <source>
        <dbReference type="EMBL" id="EHK57352.1"/>
    </source>
</evidence>
<protein>
    <submittedName>
        <fullName evidence="2">Uncharacterized protein</fullName>
    </submittedName>
</protein>
<proteinExistence type="predicted"/>
<gene>
    <name evidence="2" type="ORF">MAXJ12_10298</name>
</gene>
<organism evidence="2 3">
    <name type="scientific">Mesorhizobium alhagi CCNWXJ12-2</name>
    <dbReference type="NCBI Taxonomy" id="1107882"/>
    <lineage>
        <taxon>Bacteria</taxon>
        <taxon>Pseudomonadati</taxon>
        <taxon>Pseudomonadota</taxon>
        <taxon>Alphaproteobacteria</taxon>
        <taxon>Hyphomicrobiales</taxon>
        <taxon>Phyllobacteriaceae</taxon>
        <taxon>Allomesorhizobium</taxon>
    </lineage>
</organism>
<feature type="compositionally biased region" description="Basic and acidic residues" evidence="1">
    <location>
        <begin position="197"/>
        <end position="208"/>
    </location>
</feature>
<dbReference type="PATRIC" id="fig|1107882.3.peg.2024"/>
<dbReference type="OrthoDB" id="8101535at2"/>
<evidence type="ECO:0000313" key="3">
    <source>
        <dbReference type="Proteomes" id="UP000003250"/>
    </source>
</evidence>
<evidence type="ECO:0000256" key="1">
    <source>
        <dbReference type="SAM" id="MobiDB-lite"/>
    </source>
</evidence>
<feature type="region of interest" description="Disordered" evidence="1">
    <location>
        <begin position="94"/>
        <end position="115"/>
    </location>
</feature>
<dbReference type="Proteomes" id="UP000003250">
    <property type="component" value="Unassembled WGS sequence"/>
</dbReference>
<reference evidence="2 3" key="1">
    <citation type="journal article" date="2012" name="J. Bacteriol.">
        <title>Draft Genome Sequence of Mesorhizobium alhagi CCNWXJ12-2T, a Novel Salt-Resistant Species Isolated from the Desert of Northwestern China.</title>
        <authorList>
            <person name="Zhou M."/>
            <person name="Chen W."/>
            <person name="Chen H."/>
            <person name="Wei G."/>
        </authorList>
    </citation>
    <scope>NUCLEOTIDE SEQUENCE [LARGE SCALE GENOMIC DNA]</scope>
    <source>
        <strain evidence="2 3">CCNWXJ12-2</strain>
    </source>
</reference>